<evidence type="ECO:0000259" key="7">
    <source>
        <dbReference type="PROSITE" id="PS51755"/>
    </source>
</evidence>
<dbReference type="CDD" id="cd15831">
    <property type="entry name" value="BTAD"/>
    <property type="match status" value="1"/>
</dbReference>
<dbReference type="SMART" id="SM01043">
    <property type="entry name" value="BTAD"/>
    <property type="match status" value="1"/>
</dbReference>
<feature type="DNA-binding region" description="OmpR/PhoB-type" evidence="6">
    <location>
        <begin position="16"/>
        <end position="119"/>
    </location>
</feature>
<dbReference type="EMBL" id="JAGGLP010000018">
    <property type="protein sequence ID" value="MBP2053980.1"/>
    <property type="molecule type" value="Genomic_DNA"/>
</dbReference>
<evidence type="ECO:0000256" key="5">
    <source>
        <dbReference type="ARBA" id="ARBA00023163"/>
    </source>
</evidence>
<dbReference type="RefSeq" id="WP_079147082.1">
    <property type="nucleotide sequence ID" value="NZ_CP016279.1"/>
</dbReference>
<dbReference type="Pfam" id="PF03704">
    <property type="entry name" value="BTAD"/>
    <property type="match status" value="1"/>
</dbReference>
<organism evidence="8 9">
    <name type="scientific">Streptomyces griseochromogenes</name>
    <dbReference type="NCBI Taxonomy" id="68214"/>
    <lineage>
        <taxon>Bacteria</taxon>
        <taxon>Bacillati</taxon>
        <taxon>Actinomycetota</taxon>
        <taxon>Actinomycetes</taxon>
        <taxon>Kitasatosporales</taxon>
        <taxon>Streptomycetaceae</taxon>
        <taxon>Streptomyces</taxon>
    </lineage>
</organism>
<dbReference type="InterPro" id="IPR001867">
    <property type="entry name" value="OmpR/PhoB-type_DNA-bd"/>
</dbReference>
<accession>A0ABS4M2T4</accession>
<evidence type="ECO:0000256" key="3">
    <source>
        <dbReference type="ARBA" id="ARBA00023015"/>
    </source>
</evidence>
<dbReference type="Gene3D" id="1.10.10.10">
    <property type="entry name" value="Winged helix-like DNA-binding domain superfamily/Winged helix DNA-binding domain"/>
    <property type="match status" value="1"/>
</dbReference>
<evidence type="ECO:0000256" key="4">
    <source>
        <dbReference type="ARBA" id="ARBA00023125"/>
    </source>
</evidence>
<dbReference type="GO" id="GO:0003677">
    <property type="term" value="F:DNA binding"/>
    <property type="evidence" value="ECO:0007669"/>
    <property type="project" value="UniProtKB-KW"/>
</dbReference>
<reference evidence="8 9" key="1">
    <citation type="submission" date="2021-03" db="EMBL/GenBank/DDBJ databases">
        <title>Genomic Encyclopedia of Type Strains, Phase IV (KMG-IV): sequencing the most valuable type-strain genomes for metagenomic binning, comparative biology and taxonomic classification.</title>
        <authorList>
            <person name="Goeker M."/>
        </authorList>
    </citation>
    <scope>NUCLEOTIDE SEQUENCE [LARGE SCALE GENOMIC DNA]</scope>
    <source>
        <strain evidence="8 9">DSM 40499</strain>
    </source>
</reference>
<dbReference type="Proteomes" id="UP001519309">
    <property type="component" value="Unassembled WGS sequence"/>
</dbReference>
<sequence>MIHFACRTDVPPAEIPFGISNGGHVRFGILGPVDVENDLGEKVTPQALKIRSLLAVFCMHAGHVVSPARLISALWGGTPPRTASTALQVYVSKLRGQFTQAGASPDLITTTSSGYLMRLDEHTLDLTLFESNVVKIQQAIDADRTQDAARLLSESLTLWRGTALADVRTTPALDGYAQQLDERRNALHEQRLTLELRLGRHTDLIGELYGLTQEHPMWETIHACLMIALYRSGRIPECLAAYQHIRQTLHDELGMEPCNRLRNLHRAILAREPWLDDHSRLLSAAYAS</sequence>
<protein>
    <submittedName>
        <fullName evidence="8">DNA-binding SARP family transcriptional activator</fullName>
    </submittedName>
</protein>
<feature type="domain" description="OmpR/PhoB-type" evidence="7">
    <location>
        <begin position="16"/>
        <end position="119"/>
    </location>
</feature>
<dbReference type="InterPro" id="IPR051677">
    <property type="entry name" value="AfsR-DnrI-RedD_regulator"/>
</dbReference>
<dbReference type="SMART" id="SM00862">
    <property type="entry name" value="Trans_reg_C"/>
    <property type="match status" value="1"/>
</dbReference>
<comment type="caution">
    <text evidence="8">The sequence shown here is derived from an EMBL/GenBank/DDBJ whole genome shotgun (WGS) entry which is preliminary data.</text>
</comment>
<proteinExistence type="inferred from homology"/>
<evidence type="ECO:0000313" key="8">
    <source>
        <dbReference type="EMBL" id="MBP2053980.1"/>
    </source>
</evidence>
<gene>
    <name evidence="8" type="ORF">J2Z21_006982</name>
</gene>
<dbReference type="SUPFAM" id="SSF46894">
    <property type="entry name" value="C-terminal effector domain of the bipartite response regulators"/>
    <property type="match status" value="1"/>
</dbReference>
<dbReference type="InterPro" id="IPR016032">
    <property type="entry name" value="Sig_transdc_resp-reg_C-effctor"/>
</dbReference>
<keyword evidence="5" id="KW-0804">Transcription</keyword>
<evidence type="ECO:0000256" key="2">
    <source>
        <dbReference type="ARBA" id="ARBA00023012"/>
    </source>
</evidence>
<dbReference type="SUPFAM" id="SSF48452">
    <property type="entry name" value="TPR-like"/>
    <property type="match status" value="1"/>
</dbReference>
<dbReference type="Gene3D" id="1.25.40.10">
    <property type="entry name" value="Tetratricopeptide repeat domain"/>
    <property type="match status" value="1"/>
</dbReference>
<comment type="similarity">
    <text evidence="1">Belongs to the AfsR/DnrI/RedD regulatory family.</text>
</comment>
<evidence type="ECO:0000256" key="6">
    <source>
        <dbReference type="PROSITE-ProRule" id="PRU01091"/>
    </source>
</evidence>
<dbReference type="InterPro" id="IPR005158">
    <property type="entry name" value="BTAD"/>
</dbReference>
<evidence type="ECO:0000313" key="9">
    <source>
        <dbReference type="Proteomes" id="UP001519309"/>
    </source>
</evidence>
<keyword evidence="9" id="KW-1185">Reference proteome</keyword>
<dbReference type="PROSITE" id="PS51755">
    <property type="entry name" value="OMPR_PHOB"/>
    <property type="match status" value="1"/>
</dbReference>
<dbReference type="PANTHER" id="PTHR35807">
    <property type="entry name" value="TRANSCRIPTIONAL REGULATOR REDD-RELATED"/>
    <property type="match status" value="1"/>
</dbReference>
<evidence type="ECO:0000256" key="1">
    <source>
        <dbReference type="ARBA" id="ARBA00005820"/>
    </source>
</evidence>
<dbReference type="PANTHER" id="PTHR35807:SF1">
    <property type="entry name" value="TRANSCRIPTIONAL REGULATOR REDD"/>
    <property type="match status" value="1"/>
</dbReference>
<dbReference type="Pfam" id="PF00486">
    <property type="entry name" value="Trans_reg_C"/>
    <property type="match status" value="1"/>
</dbReference>
<name>A0ABS4M2T4_9ACTN</name>
<dbReference type="InterPro" id="IPR036388">
    <property type="entry name" value="WH-like_DNA-bd_sf"/>
</dbReference>
<keyword evidence="4 6" id="KW-0238">DNA-binding</keyword>
<keyword evidence="3" id="KW-0805">Transcription regulation</keyword>
<dbReference type="InterPro" id="IPR011990">
    <property type="entry name" value="TPR-like_helical_dom_sf"/>
</dbReference>
<keyword evidence="2" id="KW-0902">Two-component regulatory system</keyword>